<accession>A0A9R1XND2</accession>
<dbReference type="EMBL" id="NBSK02000004">
    <property type="protein sequence ID" value="KAJ0213752.1"/>
    <property type="molecule type" value="Genomic_DNA"/>
</dbReference>
<dbReference type="AlphaFoldDB" id="A0A9R1XND2"/>
<evidence type="ECO:0000313" key="3">
    <source>
        <dbReference type="Proteomes" id="UP000235145"/>
    </source>
</evidence>
<dbReference type="InterPro" id="IPR018289">
    <property type="entry name" value="MULE_transposase_dom"/>
</dbReference>
<dbReference type="Proteomes" id="UP000235145">
    <property type="component" value="Unassembled WGS sequence"/>
</dbReference>
<evidence type="ECO:0000313" key="2">
    <source>
        <dbReference type="EMBL" id="KAJ0213752.1"/>
    </source>
</evidence>
<keyword evidence="3" id="KW-1185">Reference proteome</keyword>
<protein>
    <recommendedName>
        <fullName evidence="1">MULE transposase domain-containing protein</fullName>
    </recommendedName>
</protein>
<name>A0A9R1XND2_LACSA</name>
<dbReference type="PANTHER" id="PTHR31973">
    <property type="entry name" value="POLYPROTEIN, PUTATIVE-RELATED"/>
    <property type="match status" value="1"/>
</dbReference>
<reference evidence="2 3" key="1">
    <citation type="journal article" date="2017" name="Nat. Commun.">
        <title>Genome assembly with in vitro proximity ligation data and whole-genome triplication in lettuce.</title>
        <authorList>
            <person name="Reyes-Chin-Wo S."/>
            <person name="Wang Z."/>
            <person name="Yang X."/>
            <person name="Kozik A."/>
            <person name="Arikit S."/>
            <person name="Song C."/>
            <person name="Xia L."/>
            <person name="Froenicke L."/>
            <person name="Lavelle D.O."/>
            <person name="Truco M.J."/>
            <person name="Xia R."/>
            <person name="Zhu S."/>
            <person name="Xu C."/>
            <person name="Xu H."/>
            <person name="Xu X."/>
            <person name="Cox K."/>
            <person name="Korf I."/>
            <person name="Meyers B.C."/>
            <person name="Michelmore R.W."/>
        </authorList>
    </citation>
    <scope>NUCLEOTIDE SEQUENCE [LARGE SCALE GENOMIC DNA]</scope>
    <source>
        <strain evidence="3">cv. Salinas</strain>
        <tissue evidence="2">Seedlings</tissue>
    </source>
</reference>
<evidence type="ECO:0000259" key="1">
    <source>
        <dbReference type="Pfam" id="PF10551"/>
    </source>
</evidence>
<organism evidence="2 3">
    <name type="scientific">Lactuca sativa</name>
    <name type="common">Garden lettuce</name>
    <dbReference type="NCBI Taxonomy" id="4236"/>
    <lineage>
        <taxon>Eukaryota</taxon>
        <taxon>Viridiplantae</taxon>
        <taxon>Streptophyta</taxon>
        <taxon>Embryophyta</taxon>
        <taxon>Tracheophyta</taxon>
        <taxon>Spermatophyta</taxon>
        <taxon>Magnoliopsida</taxon>
        <taxon>eudicotyledons</taxon>
        <taxon>Gunneridae</taxon>
        <taxon>Pentapetalae</taxon>
        <taxon>asterids</taxon>
        <taxon>campanulids</taxon>
        <taxon>Asterales</taxon>
        <taxon>Asteraceae</taxon>
        <taxon>Cichorioideae</taxon>
        <taxon>Cichorieae</taxon>
        <taxon>Lactucinae</taxon>
        <taxon>Lactuca</taxon>
    </lineage>
</organism>
<sequence>MINTMLEPLPLPELAQQNRKGAITYNNNSYMKLYQLFKSKETIMHNLVSKSRNNRDAKKCSGGGLRIEKEEREKLGLRPCKGDEGFQPVTLILGNPKMCVLNPLNFRRDDIISCHGPRVIKAFQRCLLPIIFIDGSHLKTKYLGTMFLAIGLDGTNQILPIAFGVGRTKHGESWIWFLSRLKECIGGMPSLAFISYRPNSNEITIKSVFPSAYHRLRCRHLLMNLREKIGMQNRI</sequence>
<gene>
    <name evidence="2" type="ORF">LSAT_V11C400191570</name>
</gene>
<feature type="domain" description="MULE transposase" evidence="1">
    <location>
        <begin position="131"/>
        <end position="224"/>
    </location>
</feature>
<comment type="caution">
    <text evidence="2">The sequence shown here is derived from an EMBL/GenBank/DDBJ whole genome shotgun (WGS) entry which is preliminary data.</text>
</comment>
<proteinExistence type="predicted"/>
<dbReference type="Pfam" id="PF10551">
    <property type="entry name" value="MULE"/>
    <property type="match status" value="1"/>
</dbReference>
<dbReference type="PANTHER" id="PTHR31973:SF185">
    <property type="entry name" value="TRANSPOSASE, MUDR, PLANT, MULE TRANSPOSASE DOMAIN-CONTAINING PROTEIN"/>
    <property type="match status" value="1"/>
</dbReference>